<evidence type="ECO:0000259" key="6">
    <source>
        <dbReference type="Pfam" id="PF06305"/>
    </source>
</evidence>
<proteinExistence type="predicted"/>
<dbReference type="Proteomes" id="UP001479520">
    <property type="component" value="Chromosome"/>
</dbReference>
<keyword evidence="8" id="KW-1185">Reference proteome</keyword>
<evidence type="ECO:0000256" key="4">
    <source>
        <dbReference type="ARBA" id="ARBA00023136"/>
    </source>
</evidence>
<evidence type="ECO:0000313" key="8">
    <source>
        <dbReference type="Proteomes" id="UP001479520"/>
    </source>
</evidence>
<keyword evidence="3 5" id="KW-1133">Transmembrane helix</keyword>
<protein>
    <submittedName>
        <fullName evidence="7">LapA family protein</fullName>
    </submittedName>
</protein>
<evidence type="ECO:0000256" key="2">
    <source>
        <dbReference type="ARBA" id="ARBA00022692"/>
    </source>
</evidence>
<dbReference type="EMBL" id="CP151406">
    <property type="protein sequence ID" value="WZJ20838.1"/>
    <property type="molecule type" value="Genomic_DNA"/>
</dbReference>
<organism evidence="7 8">
    <name type="scientific">Azonexus hydrophilus</name>
    <dbReference type="NCBI Taxonomy" id="418702"/>
    <lineage>
        <taxon>Bacteria</taxon>
        <taxon>Pseudomonadati</taxon>
        <taxon>Pseudomonadota</taxon>
        <taxon>Betaproteobacteria</taxon>
        <taxon>Rhodocyclales</taxon>
        <taxon>Azonexaceae</taxon>
        <taxon>Azonexus</taxon>
    </lineage>
</organism>
<keyword evidence="4 5" id="KW-0472">Membrane</keyword>
<feature type="transmembrane region" description="Helical" evidence="5">
    <location>
        <begin position="42"/>
        <end position="65"/>
    </location>
</feature>
<name>A0ABZ2XEN7_9RHOO</name>
<dbReference type="Pfam" id="PF06305">
    <property type="entry name" value="LapA_dom"/>
    <property type="match status" value="1"/>
</dbReference>
<feature type="domain" description="Lipopolysaccharide assembly protein A" evidence="6">
    <location>
        <begin position="22"/>
        <end position="83"/>
    </location>
</feature>
<accession>A0ABZ2XEN7</accession>
<evidence type="ECO:0000313" key="7">
    <source>
        <dbReference type="EMBL" id="WZJ20838.1"/>
    </source>
</evidence>
<dbReference type="RefSeq" id="WP_341743382.1">
    <property type="nucleotide sequence ID" value="NZ_CP151406.1"/>
</dbReference>
<evidence type="ECO:0000256" key="5">
    <source>
        <dbReference type="SAM" id="Phobius"/>
    </source>
</evidence>
<sequence>MTALTWFLRFIIFAFLVVFAVQNTAPVTLNLVLDYQWQTPLVILLLVFFAGGAILGVLSLVGVVFRQRRELSRLRRAAGQAESAAPVLPDVPPPQ</sequence>
<gene>
    <name evidence="7" type="ORF">AADV58_12905</name>
</gene>
<evidence type="ECO:0000256" key="1">
    <source>
        <dbReference type="ARBA" id="ARBA00022475"/>
    </source>
</evidence>
<reference evidence="7 8" key="1">
    <citation type="submission" date="2024-04" db="EMBL/GenBank/DDBJ databases">
        <title>Dissimilatory iodate-reducing microorganisms contribute to the enrichment of iodine in groundwater.</title>
        <authorList>
            <person name="Jiang Z."/>
        </authorList>
    </citation>
    <scope>NUCLEOTIDE SEQUENCE [LARGE SCALE GENOMIC DNA]</scope>
    <source>
        <strain evidence="7 8">NCP973</strain>
    </source>
</reference>
<evidence type="ECO:0000256" key="3">
    <source>
        <dbReference type="ARBA" id="ARBA00022989"/>
    </source>
</evidence>
<keyword evidence="1" id="KW-1003">Cell membrane</keyword>
<keyword evidence="2 5" id="KW-0812">Transmembrane</keyword>
<dbReference type="InterPro" id="IPR010445">
    <property type="entry name" value="LapA_dom"/>
</dbReference>